<evidence type="ECO:0000313" key="2">
    <source>
        <dbReference type="Proteomes" id="UP000827976"/>
    </source>
</evidence>
<protein>
    <submittedName>
        <fullName evidence="1">Zinc finger BED-type protein</fullName>
    </submittedName>
</protein>
<dbReference type="EMBL" id="CM037016">
    <property type="protein sequence ID" value="KAH7678897.1"/>
    <property type="molecule type" value="Genomic_DNA"/>
</dbReference>
<proteinExistence type="predicted"/>
<accession>A0ACB7VW58</accession>
<sequence>MYPMAENESSGASNSMASSDNSLKRNSSDVGWEFAILVDPTNLDKLKCKFCMKVVSGGIYRMKQHIVNIKGNVSSCSMCTEDAKAKCKAAIEEAKIKKQDKNRHELEKRKEVYITMIDEEDYEDVEVGGSMKRPRVGGLMDRFTSSINHWVCLCGNKIFKMLLIRIEDMMCIDFWQDESMRWVFLFNAIDKDIFIQFVEAVGIYGKGYRPPSQYELKEPLLKEEVKRTKGIIRDHEKEWENNGCSIMCQF</sequence>
<gene>
    <name evidence="1" type="ORF">IHE45_06G024600</name>
</gene>
<organism evidence="1 2">
    <name type="scientific">Dioscorea alata</name>
    <name type="common">Purple yam</name>
    <dbReference type="NCBI Taxonomy" id="55571"/>
    <lineage>
        <taxon>Eukaryota</taxon>
        <taxon>Viridiplantae</taxon>
        <taxon>Streptophyta</taxon>
        <taxon>Embryophyta</taxon>
        <taxon>Tracheophyta</taxon>
        <taxon>Spermatophyta</taxon>
        <taxon>Magnoliopsida</taxon>
        <taxon>Liliopsida</taxon>
        <taxon>Dioscoreales</taxon>
        <taxon>Dioscoreaceae</taxon>
        <taxon>Dioscorea</taxon>
    </lineage>
</organism>
<evidence type="ECO:0000313" key="1">
    <source>
        <dbReference type="EMBL" id="KAH7678897.1"/>
    </source>
</evidence>
<keyword evidence="2" id="KW-1185">Reference proteome</keyword>
<dbReference type="Proteomes" id="UP000827976">
    <property type="component" value="Chromosome 6"/>
</dbReference>
<comment type="caution">
    <text evidence="1">The sequence shown here is derived from an EMBL/GenBank/DDBJ whole genome shotgun (WGS) entry which is preliminary data.</text>
</comment>
<name>A0ACB7VW58_DIOAL</name>
<reference evidence="2" key="1">
    <citation type="journal article" date="2022" name="Nat. Commun.">
        <title>Chromosome evolution and the genetic basis of agronomically important traits in greater yam.</title>
        <authorList>
            <person name="Bredeson J.V."/>
            <person name="Lyons J.B."/>
            <person name="Oniyinde I.O."/>
            <person name="Okereke N.R."/>
            <person name="Kolade O."/>
            <person name="Nnabue I."/>
            <person name="Nwadili C.O."/>
            <person name="Hribova E."/>
            <person name="Parker M."/>
            <person name="Nwogha J."/>
            <person name="Shu S."/>
            <person name="Carlson J."/>
            <person name="Kariba R."/>
            <person name="Muthemba S."/>
            <person name="Knop K."/>
            <person name="Barton G.J."/>
            <person name="Sherwood A.V."/>
            <person name="Lopez-Montes A."/>
            <person name="Asiedu R."/>
            <person name="Jamnadass R."/>
            <person name="Muchugi A."/>
            <person name="Goodstein D."/>
            <person name="Egesi C.N."/>
            <person name="Featherston J."/>
            <person name="Asfaw A."/>
            <person name="Simpson G.G."/>
            <person name="Dolezel J."/>
            <person name="Hendre P.S."/>
            <person name="Van Deynze A."/>
            <person name="Kumar P.L."/>
            <person name="Obidiegwu J.E."/>
            <person name="Bhattacharjee R."/>
            <person name="Rokhsar D.S."/>
        </authorList>
    </citation>
    <scope>NUCLEOTIDE SEQUENCE [LARGE SCALE GENOMIC DNA]</scope>
    <source>
        <strain evidence="2">cv. TDa95/00328</strain>
    </source>
</reference>